<evidence type="ECO:0000256" key="1">
    <source>
        <dbReference type="SAM" id="MobiDB-lite"/>
    </source>
</evidence>
<dbReference type="AlphaFoldDB" id="A0A024EHC8"/>
<dbReference type="KEGG" id="pman:OU5_4937"/>
<protein>
    <submittedName>
        <fullName evidence="2">Uncharacterized protein</fullName>
    </submittedName>
</protein>
<proteinExistence type="predicted"/>
<dbReference type="EMBL" id="CP005960">
    <property type="protein sequence ID" value="AHZ72016.1"/>
    <property type="molecule type" value="Genomic_DNA"/>
</dbReference>
<dbReference type="HOGENOM" id="CLU_213142_1_1_6"/>
<accession>A0A024EHC8</accession>
<evidence type="ECO:0000313" key="3">
    <source>
        <dbReference type="Proteomes" id="UP000026913"/>
    </source>
</evidence>
<name>A0A024EHC8_9PSED</name>
<reference evidence="2 3" key="1">
    <citation type="journal article" date="2012" name="J. Bacteriol.">
        <title>Genome sequence of cold-adapted Pseudomonas mandelii strain JR-1.</title>
        <authorList>
            <person name="Jang S.H."/>
            <person name="Kim J."/>
            <person name="Kim J."/>
            <person name="Hong S."/>
            <person name="Lee C."/>
        </authorList>
    </citation>
    <scope>NUCLEOTIDE SEQUENCE [LARGE SCALE GENOMIC DNA]</scope>
    <source>
        <strain evidence="2 3">JR-1</strain>
    </source>
</reference>
<dbReference type="Proteomes" id="UP000026913">
    <property type="component" value="Chromosome"/>
</dbReference>
<gene>
    <name evidence="2" type="ORF">OU5_4937</name>
</gene>
<feature type="region of interest" description="Disordered" evidence="1">
    <location>
        <begin position="1"/>
        <end position="42"/>
    </location>
</feature>
<feature type="compositionally biased region" description="Basic and acidic residues" evidence="1">
    <location>
        <begin position="23"/>
        <end position="42"/>
    </location>
</feature>
<organism evidence="2 3">
    <name type="scientific">Pseudomonas mandelii JR-1</name>
    <dbReference type="NCBI Taxonomy" id="1147786"/>
    <lineage>
        <taxon>Bacteria</taxon>
        <taxon>Pseudomonadati</taxon>
        <taxon>Pseudomonadota</taxon>
        <taxon>Gammaproteobacteria</taxon>
        <taxon>Pseudomonadales</taxon>
        <taxon>Pseudomonadaceae</taxon>
        <taxon>Pseudomonas</taxon>
    </lineage>
</organism>
<sequence>MSGVRIMAKGMDSKKAAKKKPAKTADEKRADKKAKKVDVFGH</sequence>
<evidence type="ECO:0000313" key="2">
    <source>
        <dbReference type="EMBL" id="AHZ72016.1"/>
    </source>
</evidence>